<accession>A0A3S0L1X5</accession>
<sequence length="304" mass="34778">MPSDQPPFARHHRTAQVLVSTFQEALEPQFATKGALTREEFNRAMGLMMAHWPSVLPLFANICQSCTMASSCGSCGTGGCGKDDSPRVVFKPDGRRRDFVTRLMFSTVLLKVPETVDPISGEVFPQVIASGLQTSISGLFYEKEWEALNANALTIYNQIGTDHDEEIWNRISHQDSLAVLVDTMFVRVMLRFRQFHQQRQTFMRRMTDLLRDKRFIFGNSHFDTLFDTMFGRLRDSLRSELDRARVDIHYGEGTSDNLMRIFDQFDKHRMEQSQPIQLVGGRRAPRPMLAQRPMLGATPAAKRR</sequence>
<dbReference type="EMBL" id="RXMA01000001">
    <property type="protein sequence ID" value="RTR24645.1"/>
    <property type="molecule type" value="Genomic_DNA"/>
</dbReference>
<evidence type="ECO:0000313" key="1">
    <source>
        <dbReference type="EMBL" id="RTR24645.1"/>
    </source>
</evidence>
<dbReference type="Proteomes" id="UP000277007">
    <property type="component" value="Unassembled WGS sequence"/>
</dbReference>
<dbReference type="OrthoDB" id="7303214at2"/>
<dbReference type="AlphaFoldDB" id="A0A3S0L1X5"/>
<evidence type="ECO:0000313" key="2">
    <source>
        <dbReference type="Proteomes" id="UP000277007"/>
    </source>
</evidence>
<keyword evidence="2" id="KW-1185">Reference proteome</keyword>
<protein>
    <submittedName>
        <fullName evidence="1">Uncharacterized protein</fullName>
    </submittedName>
</protein>
<organism evidence="1 2">
    <name type="scientific">Azospirillum griseum</name>
    <dbReference type="NCBI Taxonomy" id="2496639"/>
    <lineage>
        <taxon>Bacteria</taxon>
        <taxon>Pseudomonadati</taxon>
        <taxon>Pseudomonadota</taxon>
        <taxon>Alphaproteobacteria</taxon>
        <taxon>Rhodospirillales</taxon>
        <taxon>Azospirillaceae</taxon>
        <taxon>Azospirillum</taxon>
    </lineage>
</organism>
<proteinExistence type="predicted"/>
<comment type="caution">
    <text evidence="1">The sequence shown here is derived from an EMBL/GenBank/DDBJ whole genome shotgun (WGS) entry which is preliminary data.</text>
</comment>
<dbReference type="RefSeq" id="WP_126611750.1">
    <property type="nucleotide sequence ID" value="NZ_JBHUCY010000008.1"/>
</dbReference>
<name>A0A3S0L1X5_9PROT</name>
<reference evidence="1 2" key="1">
    <citation type="submission" date="2018-12" db="EMBL/GenBank/DDBJ databases">
        <authorList>
            <person name="Yang Y."/>
        </authorList>
    </citation>
    <scope>NUCLEOTIDE SEQUENCE [LARGE SCALE GENOMIC DNA]</scope>
    <source>
        <strain evidence="1 2">L-25-5w-1</strain>
    </source>
</reference>
<gene>
    <name evidence="1" type="ORF">EJ903_02530</name>
</gene>